<evidence type="ECO:0000313" key="2">
    <source>
        <dbReference type="EMBL" id="EFO79668.1"/>
    </source>
</evidence>
<accession>E1IGJ9</accession>
<name>E1IGJ9_9CHLR</name>
<sequence>MERAKSETDRYAQLRQHYYDQLSRYKSANAELADVAWTLAELEQQIANLEGDFERTNDERIAHRLRDLRRWRGSLEETVLRNMYRAEALLAEVTQLRQELDAAAQS</sequence>
<evidence type="ECO:0000256" key="1">
    <source>
        <dbReference type="SAM" id="Coils"/>
    </source>
</evidence>
<evidence type="ECO:0000313" key="3">
    <source>
        <dbReference type="Proteomes" id="UP000054010"/>
    </source>
</evidence>
<proteinExistence type="predicted"/>
<comment type="caution">
    <text evidence="2">The sequence shown here is derived from an EMBL/GenBank/DDBJ whole genome shotgun (WGS) entry which is preliminary data.</text>
</comment>
<protein>
    <submittedName>
        <fullName evidence="2">Uncharacterized protein</fullName>
    </submittedName>
</protein>
<dbReference type="Proteomes" id="UP000054010">
    <property type="component" value="Unassembled WGS sequence"/>
</dbReference>
<organism evidence="2 3">
    <name type="scientific">Oscillochloris trichoides DG-6</name>
    <dbReference type="NCBI Taxonomy" id="765420"/>
    <lineage>
        <taxon>Bacteria</taxon>
        <taxon>Bacillati</taxon>
        <taxon>Chloroflexota</taxon>
        <taxon>Chloroflexia</taxon>
        <taxon>Chloroflexales</taxon>
        <taxon>Chloroflexineae</taxon>
        <taxon>Oscillochloridaceae</taxon>
        <taxon>Oscillochloris</taxon>
    </lineage>
</organism>
<keyword evidence="1" id="KW-0175">Coiled coil</keyword>
<keyword evidence="3" id="KW-1185">Reference proteome</keyword>
<dbReference type="EMBL" id="ADVR01000108">
    <property type="protein sequence ID" value="EFO79668.1"/>
    <property type="molecule type" value="Genomic_DNA"/>
</dbReference>
<dbReference type="OrthoDB" id="9803914at2"/>
<dbReference type="HOGENOM" id="CLU_2220530_0_0_0"/>
<feature type="coiled-coil region" evidence="1">
    <location>
        <begin position="25"/>
        <end position="59"/>
    </location>
</feature>
<gene>
    <name evidence="2" type="ORF">OSCT_2450</name>
</gene>
<dbReference type="AlphaFoldDB" id="E1IGJ9"/>
<reference evidence="2 3" key="1">
    <citation type="journal article" date="2011" name="J. Bacteriol.">
        <title>Draft genome sequence of the anoxygenic filamentous phototrophic bacterium Oscillochloris trichoides subsp. DG-6.</title>
        <authorList>
            <person name="Kuznetsov B.B."/>
            <person name="Ivanovsky R.N."/>
            <person name="Keppen O.I."/>
            <person name="Sukhacheva M.V."/>
            <person name="Bumazhkin B.K."/>
            <person name="Patutina E.O."/>
            <person name="Beletsky A.V."/>
            <person name="Mardanov A.V."/>
            <person name="Baslerov R.V."/>
            <person name="Panteleeva A.N."/>
            <person name="Kolganova T.V."/>
            <person name="Ravin N.V."/>
            <person name="Skryabin K.G."/>
        </authorList>
    </citation>
    <scope>NUCLEOTIDE SEQUENCE [LARGE SCALE GENOMIC DNA]</scope>
    <source>
        <strain evidence="2 3">DG-6</strain>
    </source>
</reference>
<dbReference type="Gene3D" id="1.10.287.1490">
    <property type="match status" value="1"/>
</dbReference>